<protein>
    <submittedName>
        <fullName evidence="2">Uncharacterized protein</fullName>
    </submittedName>
</protein>
<evidence type="ECO:0000313" key="2">
    <source>
        <dbReference type="EMBL" id="PIR69714.1"/>
    </source>
</evidence>
<comment type="caution">
    <text evidence="2">The sequence shown here is derived from an EMBL/GenBank/DDBJ whole genome shotgun (WGS) entry which is preliminary data.</text>
</comment>
<dbReference type="EMBL" id="PFCO01000003">
    <property type="protein sequence ID" value="PIR69714.1"/>
    <property type="molecule type" value="Genomic_DNA"/>
</dbReference>
<organism evidence="2 3">
    <name type="scientific">Candidatus Niyogibacteria bacterium CG10_big_fil_rev_8_21_14_0_10_46_36</name>
    <dbReference type="NCBI Taxonomy" id="1974726"/>
    <lineage>
        <taxon>Bacteria</taxon>
        <taxon>Candidatus Niyogiibacteriota</taxon>
    </lineage>
</organism>
<dbReference type="SUPFAM" id="SSF69786">
    <property type="entry name" value="YggU-like"/>
    <property type="match status" value="1"/>
</dbReference>
<comment type="similarity">
    <text evidence="1">Belongs to the UPF0235 family.</text>
</comment>
<evidence type="ECO:0000313" key="3">
    <source>
        <dbReference type="Proteomes" id="UP000231503"/>
    </source>
</evidence>
<dbReference type="Pfam" id="PF02594">
    <property type="entry name" value="DUF167"/>
    <property type="match status" value="1"/>
</dbReference>
<dbReference type="GO" id="GO:0005737">
    <property type="term" value="C:cytoplasm"/>
    <property type="evidence" value="ECO:0007669"/>
    <property type="project" value="TreeGrafter"/>
</dbReference>
<dbReference type="Proteomes" id="UP000231503">
    <property type="component" value="Unassembled WGS sequence"/>
</dbReference>
<gene>
    <name evidence="2" type="ORF">COU47_01355</name>
</gene>
<proteinExistence type="inferred from homology"/>
<accession>A0A2H0TFJ3</accession>
<reference evidence="3" key="1">
    <citation type="submission" date="2017-09" db="EMBL/GenBank/DDBJ databases">
        <title>Depth-based differentiation of microbial function through sediment-hosted aquifers and enrichment of novel symbionts in the deep terrestrial subsurface.</title>
        <authorList>
            <person name="Probst A.J."/>
            <person name="Ladd B."/>
            <person name="Jarett J.K."/>
            <person name="Geller-Mcgrath D.E."/>
            <person name="Sieber C.M.K."/>
            <person name="Emerson J.B."/>
            <person name="Anantharaman K."/>
            <person name="Thomas B.C."/>
            <person name="Malmstrom R."/>
            <person name="Stieglmeier M."/>
            <person name="Klingl A."/>
            <person name="Woyke T."/>
            <person name="Ryan C.M."/>
            <person name="Banfield J.F."/>
        </authorList>
    </citation>
    <scope>NUCLEOTIDE SEQUENCE [LARGE SCALE GENOMIC DNA]</scope>
</reference>
<dbReference type="NCBIfam" id="TIGR00251">
    <property type="entry name" value="DUF167 family protein"/>
    <property type="match status" value="1"/>
</dbReference>
<dbReference type="Gene3D" id="3.30.1200.10">
    <property type="entry name" value="YggU-like"/>
    <property type="match status" value="1"/>
</dbReference>
<dbReference type="AlphaFoldDB" id="A0A2H0TFJ3"/>
<name>A0A2H0TFJ3_9BACT</name>
<dbReference type="PANTHER" id="PTHR13420">
    <property type="entry name" value="UPF0235 PROTEIN C15ORF40"/>
    <property type="match status" value="1"/>
</dbReference>
<dbReference type="InterPro" id="IPR003746">
    <property type="entry name" value="DUF167"/>
</dbReference>
<dbReference type="InterPro" id="IPR036591">
    <property type="entry name" value="YggU-like_sf"/>
</dbReference>
<dbReference type="PANTHER" id="PTHR13420:SF7">
    <property type="entry name" value="UPF0235 PROTEIN C15ORF40"/>
    <property type="match status" value="1"/>
</dbReference>
<dbReference type="SMART" id="SM01152">
    <property type="entry name" value="DUF167"/>
    <property type="match status" value="1"/>
</dbReference>
<sequence length="79" mass="8772">MLVKIKAYPGSSKERVVQKKSDTFEVHVKEKAKGGSANHAIIELLASFLGIVPSRLHIKKGARTRSKIIEIREFSGENL</sequence>
<evidence type="ECO:0000256" key="1">
    <source>
        <dbReference type="ARBA" id="ARBA00010364"/>
    </source>
</evidence>